<reference evidence="1 2" key="1">
    <citation type="submission" date="2019-11" db="EMBL/GenBank/DDBJ databases">
        <title>Whole genome sequence of Oryza granulata.</title>
        <authorList>
            <person name="Li W."/>
        </authorList>
    </citation>
    <scope>NUCLEOTIDE SEQUENCE [LARGE SCALE GENOMIC DNA]</scope>
    <source>
        <strain evidence="2">cv. Menghai</strain>
        <tissue evidence="1">Leaf</tissue>
    </source>
</reference>
<accession>A0A6G1DGV0</accession>
<keyword evidence="2" id="KW-1185">Reference proteome</keyword>
<evidence type="ECO:0000313" key="1">
    <source>
        <dbReference type="EMBL" id="KAF0911690.1"/>
    </source>
</evidence>
<dbReference type="Proteomes" id="UP000479710">
    <property type="component" value="Unassembled WGS sequence"/>
</dbReference>
<organism evidence="1 2">
    <name type="scientific">Oryza meyeriana var. granulata</name>
    <dbReference type="NCBI Taxonomy" id="110450"/>
    <lineage>
        <taxon>Eukaryota</taxon>
        <taxon>Viridiplantae</taxon>
        <taxon>Streptophyta</taxon>
        <taxon>Embryophyta</taxon>
        <taxon>Tracheophyta</taxon>
        <taxon>Spermatophyta</taxon>
        <taxon>Magnoliopsida</taxon>
        <taxon>Liliopsida</taxon>
        <taxon>Poales</taxon>
        <taxon>Poaceae</taxon>
        <taxon>BOP clade</taxon>
        <taxon>Oryzoideae</taxon>
        <taxon>Oryzeae</taxon>
        <taxon>Oryzinae</taxon>
        <taxon>Oryza</taxon>
        <taxon>Oryza meyeriana</taxon>
    </lineage>
</organism>
<protein>
    <submittedName>
        <fullName evidence="1">Uncharacterized protein</fullName>
    </submittedName>
</protein>
<dbReference type="AlphaFoldDB" id="A0A6G1DGV0"/>
<sequence>MFCKRPVSSPWQNVTTGMENGFLMTVDHYIQYIGSLWRRIKQDPPPAFSAAASTVPASATTAAFPAAPTDTVGAGLTAAWHVEPAGWYVIPAVPVVAAGASAASTGAAGVARLAVHRKRSSDVGGHRAL</sequence>
<proteinExistence type="predicted"/>
<dbReference type="EMBL" id="SPHZ02000006">
    <property type="protein sequence ID" value="KAF0911690.1"/>
    <property type="molecule type" value="Genomic_DNA"/>
</dbReference>
<comment type="caution">
    <text evidence="1">The sequence shown here is derived from an EMBL/GenBank/DDBJ whole genome shotgun (WGS) entry which is preliminary data.</text>
</comment>
<gene>
    <name evidence="1" type="ORF">E2562_011690</name>
</gene>
<evidence type="ECO:0000313" key="2">
    <source>
        <dbReference type="Proteomes" id="UP000479710"/>
    </source>
</evidence>
<name>A0A6G1DGV0_9ORYZ</name>